<keyword evidence="9" id="KW-0739">Sodium transport</keyword>
<dbReference type="GO" id="GO:0016020">
    <property type="term" value="C:membrane"/>
    <property type="evidence" value="ECO:0007669"/>
    <property type="project" value="UniProtKB-SubCell"/>
</dbReference>
<gene>
    <name evidence="13" type="ORF">BAUCODRAFT_62064</name>
</gene>
<feature type="region of interest" description="Disordered" evidence="10">
    <location>
        <begin position="445"/>
        <end position="495"/>
    </location>
</feature>
<feature type="region of interest" description="Disordered" evidence="10">
    <location>
        <begin position="298"/>
        <end position="322"/>
    </location>
</feature>
<keyword evidence="8 11" id="KW-0472">Membrane</keyword>
<dbReference type="Gene3D" id="1.20.1530.20">
    <property type="match status" value="3"/>
</dbReference>
<evidence type="ECO:0000256" key="1">
    <source>
        <dbReference type="ARBA" id="ARBA00004141"/>
    </source>
</evidence>
<evidence type="ECO:0000313" key="13">
    <source>
        <dbReference type="EMBL" id="EMD00956.1"/>
    </source>
</evidence>
<feature type="transmembrane region" description="Helical" evidence="11">
    <location>
        <begin position="67"/>
        <end position="84"/>
    </location>
</feature>
<name>M2NNZ1_BAUPA</name>
<dbReference type="OMA" id="TWAITLC"/>
<dbReference type="GeneID" id="19115966"/>
<dbReference type="RefSeq" id="XP_007672140.1">
    <property type="nucleotide sequence ID" value="XM_007673950.1"/>
</dbReference>
<feature type="transmembrane region" description="Helical" evidence="11">
    <location>
        <begin position="129"/>
        <end position="147"/>
    </location>
</feature>
<evidence type="ECO:0000256" key="11">
    <source>
        <dbReference type="SAM" id="Phobius"/>
    </source>
</evidence>
<evidence type="ECO:0000313" key="14">
    <source>
        <dbReference type="Proteomes" id="UP000011761"/>
    </source>
</evidence>
<dbReference type="Proteomes" id="UP000011761">
    <property type="component" value="Unassembled WGS sequence"/>
</dbReference>
<feature type="transmembrane region" description="Helical" evidence="11">
    <location>
        <begin position="500"/>
        <end position="521"/>
    </location>
</feature>
<organism evidence="13 14">
    <name type="scientific">Baudoinia panamericana (strain UAMH 10762)</name>
    <name type="common">Angels' share fungus</name>
    <name type="synonym">Baudoinia compniacensis (strain UAMH 10762)</name>
    <dbReference type="NCBI Taxonomy" id="717646"/>
    <lineage>
        <taxon>Eukaryota</taxon>
        <taxon>Fungi</taxon>
        <taxon>Dikarya</taxon>
        <taxon>Ascomycota</taxon>
        <taxon>Pezizomycotina</taxon>
        <taxon>Dothideomycetes</taxon>
        <taxon>Dothideomycetidae</taxon>
        <taxon>Mycosphaerellales</taxon>
        <taxon>Teratosphaeriaceae</taxon>
        <taxon>Baudoinia</taxon>
    </lineage>
</organism>
<evidence type="ECO:0000256" key="2">
    <source>
        <dbReference type="ARBA" id="ARBA00022448"/>
    </source>
</evidence>
<dbReference type="EMBL" id="KB445550">
    <property type="protein sequence ID" value="EMD00956.1"/>
    <property type="molecule type" value="Genomic_DNA"/>
</dbReference>
<evidence type="ECO:0000256" key="10">
    <source>
        <dbReference type="SAM" id="MobiDB-lite"/>
    </source>
</evidence>
<keyword evidence="2" id="KW-0813">Transport</keyword>
<dbReference type="GO" id="GO:0015297">
    <property type="term" value="F:antiporter activity"/>
    <property type="evidence" value="ECO:0007669"/>
    <property type="project" value="UniProtKB-KW"/>
</dbReference>
<dbReference type="HOGENOM" id="CLU_024407_1_0_1"/>
<dbReference type="GO" id="GO:0006814">
    <property type="term" value="P:sodium ion transport"/>
    <property type="evidence" value="ECO:0007669"/>
    <property type="project" value="UniProtKB-KW"/>
</dbReference>
<comment type="subcellular location">
    <subcellularLocation>
        <location evidence="1">Membrane</location>
        <topology evidence="1">Multi-pass membrane protein</topology>
    </subcellularLocation>
</comment>
<sequence>MSTQASLSYHEPNVLTILILSSFLLLVNLANHLLNHFLYCGLVGQILVGVAWGTPGTDWLSSEAQNTMMQLGYLGLLLLVYEGGLRTDVKTLRANLMLSAAVAAVGIGAPVGLSFILCGVLSITPLQAFAAGAALCSTSLGTTFTILQTSGLSQSRLGVVLTSAAMMDDVVGLVMVQVISNLGRSSSDIGAATVIRPIGVSIAFAVLLPVLCVYVVKPLAIRASDAVGHSLPAKVQHLLVSGHTDLLLHTAFLLAMVTGSSYAGTSNLFAAYLAGATVTWLDSLQPAVPTDSMELETMRSHGPASKPAPHHAADTDITPRRKNTASLDMKSPAKIVEQVAQTGMNVYQSYFAAAVECILIPFFFASIGFSIPITRMFSGDVVWRGLVYSALMVFGKLLCGLCVMHFAVPVLGPKRLRNLLPLLPSSGLHWRSFLTKSPRQYKAAKSGNSTAYSKQERPSPGHVSAQPNGTRTRSKAPSPQTTARKTASGARNEPLKPRSLYPAAILGTAMVARGEIGFLISSVAESEGIYGGGDTGGSSELYLVVTWAVLICTVLGPICVGLLVKRVRRMQEVERTKKTGREDPLGLWGISGM</sequence>
<feature type="compositionally biased region" description="Polar residues" evidence="10">
    <location>
        <begin position="465"/>
        <end position="485"/>
    </location>
</feature>
<feature type="transmembrane region" description="Helical" evidence="11">
    <location>
        <begin position="12"/>
        <end position="30"/>
    </location>
</feature>
<feature type="transmembrane region" description="Helical" evidence="11">
    <location>
        <begin position="159"/>
        <end position="182"/>
    </location>
</feature>
<evidence type="ECO:0000256" key="6">
    <source>
        <dbReference type="ARBA" id="ARBA00023053"/>
    </source>
</evidence>
<reference evidence="13 14" key="1">
    <citation type="journal article" date="2012" name="PLoS Pathog.">
        <title>Diverse lifestyles and strategies of plant pathogenesis encoded in the genomes of eighteen Dothideomycetes fungi.</title>
        <authorList>
            <person name="Ohm R.A."/>
            <person name="Feau N."/>
            <person name="Henrissat B."/>
            <person name="Schoch C.L."/>
            <person name="Horwitz B.A."/>
            <person name="Barry K.W."/>
            <person name="Condon B.J."/>
            <person name="Copeland A.C."/>
            <person name="Dhillon B."/>
            <person name="Glaser F."/>
            <person name="Hesse C.N."/>
            <person name="Kosti I."/>
            <person name="LaButti K."/>
            <person name="Lindquist E.A."/>
            <person name="Lucas S."/>
            <person name="Salamov A.A."/>
            <person name="Bradshaw R.E."/>
            <person name="Ciuffetti L."/>
            <person name="Hamelin R.C."/>
            <person name="Kema G.H.J."/>
            <person name="Lawrence C."/>
            <person name="Scott J.A."/>
            <person name="Spatafora J.W."/>
            <person name="Turgeon B.G."/>
            <person name="de Wit P.J.G.M."/>
            <person name="Zhong S."/>
            <person name="Goodwin S.B."/>
            <person name="Grigoriev I.V."/>
        </authorList>
    </citation>
    <scope>NUCLEOTIDE SEQUENCE [LARGE SCALE GENOMIC DNA]</scope>
    <source>
        <strain evidence="13 14">UAMH 10762</strain>
    </source>
</reference>
<dbReference type="KEGG" id="bcom:BAUCODRAFT_62064"/>
<dbReference type="PANTHER" id="PTHR43562">
    <property type="entry name" value="NAPA-TYPE SODIUM/HYDROGEN ANTIPORTER"/>
    <property type="match status" value="1"/>
</dbReference>
<evidence type="ECO:0000256" key="5">
    <source>
        <dbReference type="ARBA" id="ARBA00022989"/>
    </source>
</evidence>
<dbReference type="AlphaFoldDB" id="M2NNZ1"/>
<dbReference type="eggNOG" id="ENOG502QU6S">
    <property type="taxonomic scope" value="Eukaryota"/>
</dbReference>
<keyword evidence="5 11" id="KW-1133">Transmembrane helix</keyword>
<feature type="transmembrane region" description="Helical" evidence="11">
    <location>
        <begin position="96"/>
        <end position="123"/>
    </location>
</feature>
<accession>M2NNZ1</accession>
<dbReference type="PANTHER" id="PTHR43562:SF3">
    <property type="entry name" value="SODIUM ION_PROTON EXCHANGER (EUROFUNG)"/>
    <property type="match status" value="1"/>
</dbReference>
<feature type="transmembrane region" description="Helical" evidence="11">
    <location>
        <begin position="541"/>
        <end position="564"/>
    </location>
</feature>
<feature type="transmembrane region" description="Helical" evidence="11">
    <location>
        <begin position="194"/>
        <end position="216"/>
    </location>
</feature>
<keyword evidence="3" id="KW-0050">Antiport</keyword>
<evidence type="ECO:0000259" key="12">
    <source>
        <dbReference type="Pfam" id="PF00999"/>
    </source>
</evidence>
<evidence type="ECO:0000256" key="9">
    <source>
        <dbReference type="ARBA" id="ARBA00023201"/>
    </source>
</evidence>
<dbReference type="InterPro" id="IPR006153">
    <property type="entry name" value="Cation/H_exchanger_TM"/>
</dbReference>
<keyword evidence="4 11" id="KW-0812">Transmembrane</keyword>
<feature type="transmembrane region" description="Helical" evidence="11">
    <location>
        <begin position="37"/>
        <end position="55"/>
    </location>
</feature>
<dbReference type="OrthoDB" id="1288932at2759"/>
<feature type="domain" description="Cation/H+ exchanger transmembrane" evidence="12">
    <location>
        <begin position="39"/>
        <end position="280"/>
    </location>
</feature>
<protein>
    <recommendedName>
        <fullName evidence="12">Cation/H+ exchanger transmembrane domain-containing protein</fullName>
    </recommendedName>
</protein>
<keyword evidence="6" id="KW-0915">Sodium</keyword>
<keyword evidence="7" id="KW-0406">Ion transport</keyword>
<dbReference type="Pfam" id="PF00999">
    <property type="entry name" value="Na_H_Exchanger"/>
    <property type="match status" value="1"/>
</dbReference>
<feature type="transmembrane region" description="Helical" evidence="11">
    <location>
        <begin position="350"/>
        <end position="373"/>
    </location>
</feature>
<evidence type="ECO:0000256" key="8">
    <source>
        <dbReference type="ARBA" id="ARBA00023136"/>
    </source>
</evidence>
<evidence type="ECO:0000256" key="7">
    <source>
        <dbReference type="ARBA" id="ARBA00023065"/>
    </source>
</evidence>
<proteinExistence type="predicted"/>
<dbReference type="GO" id="GO:1902600">
    <property type="term" value="P:proton transmembrane transport"/>
    <property type="evidence" value="ECO:0007669"/>
    <property type="project" value="InterPro"/>
</dbReference>
<dbReference type="InterPro" id="IPR038770">
    <property type="entry name" value="Na+/solute_symporter_sf"/>
</dbReference>
<keyword evidence="14" id="KW-1185">Reference proteome</keyword>
<evidence type="ECO:0000256" key="4">
    <source>
        <dbReference type="ARBA" id="ARBA00022692"/>
    </source>
</evidence>
<evidence type="ECO:0000256" key="3">
    <source>
        <dbReference type="ARBA" id="ARBA00022449"/>
    </source>
</evidence>
<feature type="transmembrane region" description="Helical" evidence="11">
    <location>
        <begin position="385"/>
        <end position="408"/>
    </location>
</feature>